<accession>A0A6J4V169</accession>
<name>A0A6J4V169_9DEIN</name>
<dbReference type="PANTHER" id="PTHR39640">
    <property type="entry name" value="VNG6129C"/>
    <property type="match status" value="1"/>
</dbReference>
<dbReference type="PANTHER" id="PTHR39640:SF1">
    <property type="entry name" value="DUF790 FAMILY PROTEIN"/>
    <property type="match status" value="1"/>
</dbReference>
<dbReference type="PIRSF" id="PIRSF019435">
    <property type="entry name" value="UCP019435"/>
    <property type="match status" value="1"/>
</dbReference>
<protein>
    <submittedName>
        <fullName evidence="1">Uncharacterized protein (Associated with DNA helicase - Rad25 homolog)</fullName>
    </submittedName>
</protein>
<dbReference type="InterPro" id="IPR008508">
    <property type="entry name" value="Bax1"/>
</dbReference>
<evidence type="ECO:0000313" key="1">
    <source>
        <dbReference type="EMBL" id="CAA9564083.1"/>
    </source>
</evidence>
<dbReference type="EMBL" id="CADCWP010000062">
    <property type="protein sequence ID" value="CAA9564083.1"/>
    <property type="molecule type" value="Genomic_DNA"/>
</dbReference>
<organism evidence="1">
    <name type="scientific">uncultured Truepera sp</name>
    <dbReference type="NCBI Taxonomy" id="543023"/>
    <lineage>
        <taxon>Bacteria</taxon>
        <taxon>Thermotogati</taxon>
        <taxon>Deinococcota</taxon>
        <taxon>Deinococci</taxon>
        <taxon>Trueperales</taxon>
        <taxon>Trueperaceae</taxon>
        <taxon>Truepera</taxon>
        <taxon>environmental samples</taxon>
    </lineage>
</organism>
<dbReference type="Pfam" id="PF05626">
    <property type="entry name" value="DUF790"/>
    <property type="match status" value="1"/>
</dbReference>
<dbReference type="AlphaFoldDB" id="A0A6J4V169"/>
<sequence length="412" mass="46054">MLTSDLLLHRYNGEEIVPTRLPINQKHLALTDEVMAVFRLCQGKKRLELDEQLSVLEGTETDYRVKRGLAHLLTTGFCTFETVSPLEPVALREKVFSLSSTRVPGDETTVTTIDEVAQSLSQELGREVTPEQVSKGLYADLAENQVLVGFEAPQAETLLHRYNLAQVQGVLYRASELVITAHRNDPGEYKLLFRYLKLFGLMTFIEGDADHGYTITIDGPASLFGASTRYGVDLAKFLPALLHVSRWEMASSLTPRILPDGRETPNRFTLDSSCGLVSHYKKGNVFDSIIEESFAAGWAKTKTEWRLEREVELVPLPGSVMVPDFRLVHPDGKTYVLEIVGYWRPEYLKKKFAQVARSGRDDIILLVSDRLNLENAGVKVHETPAKVVWFKGKVNPKDVLAVLDTSSVAGHA</sequence>
<reference evidence="1" key="1">
    <citation type="submission" date="2020-02" db="EMBL/GenBank/DDBJ databases">
        <authorList>
            <person name="Meier V. D."/>
        </authorList>
    </citation>
    <scope>NUCLEOTIDE SEQUENCE</scope>
    <source>
        <strain evidence="1">AVDCRST_MAG86</strain>
    </source>
</reference>
<proteinExistence type="predicted"/>
<gene>
    <name evidence="1" type="ORF">AVDCRST_MAG86-883</name>
</gene>